<evidence type="ECO:0000256" key="1">
    <source>
        <dbReference type="SAM" id="Phobius"/>
    </source>
</evidence>
<keyword evidence="1" id="KW-0472">Membrane</keyword>
<proteinExistence type="predicted"/>
<gene>
    <name evidence="2" type="ORF">ACAOBT_LOCUS12322</name>
</gene>
<organism evidence="2 3">
    <name type="scientific">Acanthoscelides obtectus</name>
    <name type="common">Bean weevil</name>
    <name type="synonym">Bruchus obtectus</name>
    <dbReference type="NCBI Taxonomy" id="200917"/>
    <lineage>
        <taxon>Eukaryota</taxon>
        <taxon>Metazoa</taxon>
        <taxon>Ecdysozoa</taxon>
        <taxon>Arthropoda</taxon>
        <taxon>Hexapoda</taxon>
        <taxon>Insecta</taxon>
        <taxon>Pterygota</taxon>
        <taxon>Neoptera</taxon>
        <taxon>Endopterygota</taxon>
        <taxon>Coleoptera</taxon>
        <taxon>Polyphaga</taxon>
        <taxon>Cucujiformia</taxon>
        <taxon>Chrysomeloidea</taxon>
        <taxon>Chrysomelidae</taxon>
        <taxon>Bruchinae</taxon>
        <taxon>Bruchini</taxon>
        <taxon>Acanthoscelides</taxon>
    </lineage>
</organism>
<protein>
    <submittedName>
        <fullName evidence="2">Uncharacterized protein</fullName>
    </submittedName>
</protein>
<evidence type="ECO:0000313" key="2">
    <source>
        <dbReference type="EMBL" id="CAH1976796.1"/>
    </source>
</evidence>
<keyword evidence="3" id="KW-1185">Reference proteome</keyword>
<keyword evidence="1" id="KW-0812">Transmembrane</keyword>
<dbReference type="AlphaFoldDB" id="A0A9P0PCF0"/>
<evidence type="ECO:0000313" key="3">
    <source>
        <dbReference type="Proteomes" id="UP001152888"/>
    </source>
</evidence>
<sequence length="85" mass="10506">MDTMGPMSKGPWGQLIWQHRKKKGLLWRKNFCKHSRSKWHIHNTYVYIYISYMIRLWYRQIYGMKRCCIGTYSDFQHSFFPVIIL</sequence>
<dbReference type="EMBL" id="CAKOFQ010006851">
    <property type="protein sequence ID" value="CAH1976796.1"/>
    <property type="molecule type" value="Genomic_DNA"/>
</dbReference>
<keyword evidence="1" id="KW-1133">Transmembrane helix</keyword>
<reference evidence="2" key="1">
    <citation type="submission" date="2022-03" db="EMBL/GenBank/DDBJ databases">
        <authorList>
            <person name="Sayadi A."/>
        </authorList>
    </citation>
    <scope>NUCLEOTIDE SEQUENCE</scope>
</reference>
<comment type="caution">
    <text evidence="2">The sequence shown here is derived from an EMBL/GenBank/DDBJ whole genome shotgun (WGS) entry which is preliminary data.</text>
</comment>
<accession>A0A9P0PCF0</accession>
<dbReference type="Proteomes" id="UP001152888">
    <property type="component" value="Unassembled WGS sequence"/>
</dbReference>
<feature type="transmembrane region" description="Helical" evidence="1">
    <location>
        <begin position="39"/>
        <end position="58"/>
    </location>
</feature>
<name>A0A9P0PCF0_ACAOB</name>